<dbReference type="InterPro" id="IPR027417">
    <property type="entry name" value="P-loop_NTPase"/>
</dbReference>
<dbReference type="Gene3D" id="3.40.50.300">
    <property type="entry name" value="P-loop containing nucleotide triphosphate hydrolases"/>
    <property type="match status" value="3"/>
</dbReference>
<reference evidence="5" key="1">
    <citation type="submission" date="2025-08" db="UniProtKB">
        <authorList>
            <consortium name="RefSeq"/>
        </authorList>
    </citation>
    <scope>IDENTIFICATION</scope>
    <source>
        <tissue evidence="5">Entire body</tissue>
    </source>
</reference>
<dbReference type="KEGG" id="apln:108733680"/>
<accession>A0A1W4W8X9</accession>
<dbReference type="GeneID" id="108733680"/>
<evidence type="ECO:0000259" key="2">
    <source>
        <dbReference type="Pfam" id="PF13086"/>
    </source>
</evidence>
<dbReference type="InterPro" id="IPR041677">
    <property type="entry name" value="DNA2/NAM7_AAA_11"/>
</dbReference>
<dbReference type="FunCoup" id="A0A1W4W8X9">
    <property type="interactions" value="2"/>
</dbReference>
<dbReference type="GO" id="GO:0004386">
    <property type="term" value="F:helicase activity"/>
    <property type="evidence" value="ECO:0007669"/>
    <property type="project" value="InterPro"/>
</dbReference>
<dbReference type="PANTHER" id="PTHR10887">
    <property type="entry name" value="DNA2/NAM7 HELICASE FAMILY"/>
    <property type="match status" value="1"/>
</dbReference>
<dbReference type="InParanoid" id="A0A1W4W8X9"/>
<gene>
    <name evidence="5" type="primary">LOC108733680</name>
</gene>
<feature type="domain" description="DNA2/NAM7 helicase-like C-terminal" evidence="3">
    <location>
        <begin position="760"/>
        <end position="942"/>
    </location>
</feature>
<dbReference type="OrthoDB" id="2423195at2759"/>
<dbReference type="Pfam" id="PF13086">
    <property type="entry name" value="AAA_11"/>
    <property type="match status" value="1"/>
</dbReference>
<dbReference type="STRING" id="224129.A0A1W4W8X9"/>
<protein>
    <submittedName>
        <fullName evidence="5">NFX1-type zinc finger-containing protein 1-like isoform X1</fullName>
    </submittedName>
</protein>
<evidence type="ECO:0000259" key="3">
    <source>
        <dbReference type="Pfam" id="PF13087"/>
    </source>
</evidence>
<dbReference type="GO" id="GO:0031048">
    <property type="term" value="P:regulatory ncRNA-mediated heterochromatin formation"/>
    <property type="evidence" value="ECO:0007669"/>
    <property type="project" value="TreeGrafter"/>
</dbReference>
<dbReference type="Proteomes" id="UP000192223">
    <property type="component" value="Unplaced"/>
</dbReference>
<feature type="domain" description="DNA2/NAM7 helicase helicase" evidence="2">
    <location>
        <begin position="412"/>
        <end position="751"/>
    </location>
</feature>
<dbReference type="InterPro" id="IPR045055">
    <property type="entry name" value="DNA2/NAM7-like"/>
</dbReference>
<dbReference type="AlphaFoldDB" id="A0A1W4W8X9"/>
<evidence type="ECO:0000313" key="5">
    <source>
        <dbReference type="RefSeq" id="XP_018320451.1"/>
    </source>
</evidence>
<dbReference type="InterPro" id="IPR041679">
    <property type="entry name" value="DNA2/NAM7-like_C"/>
</dbReference>
<dbReference type="InterPro" id="IPR047187">
    <property type="entry name" value="SF1_C_Upf1"/>
</dbReference>
<evidence type="ECO:0000313" key="4">
    <source>
        <dbReference type="Proteomes" id="UP000192223"/>
    </source>
</evidence>
<dbReference type="PANTHER" id="PTHR10887:SF341">
    <property type="entry name" value="NFX1-TYPE ZINC FINGER-CONTAINING PROTEIN 1"/>
    <property type="match status" value="1"/>
</dbReference>
<dbReference type="GO" id="GO:0031380">
    <property type="term" value="C:nuclear RNA-directed RNA polymerase complex"/>
    <property type="evidence" value="ECO:0007669"/>
    <property type="project" value="TreeGrafter"/>
</dbReference>
<name>A0A1W4W8X9_AGRPL</name>
<organism evidence="4 5">
    <name type="scientific">Agrilus planipennis</name>
    <name type="common">Emerald ash borer</name>
    <name type="synonym">Agrilus marcopoli</name>
    <dbReference type="NCBI Taxonomy" id="224129"/>
    <lineage>
        <taxon>Eukaryota</taxon>
        <taxon>Metazoa</taxon>
        <taxon>Ecdysozoa</taxon>
        <taxon>Arthropoda</taxon>
        <taxon>Hexapoda</taxon>
        <taxon>Insecta</taxon>
        <taxon>Pterygota</taxon>
        <taxon>Neoptera</taxon>
        <taxon>Endopterygota</taxon>
        <taxon>Coleoptera</taxon>
        <taxon>Polyphaga</taxon>
        <taxon>Elateriformia</taxon>
        <taxon>Buprestoidea</taxon>
        <taxon>Buprestidae</taxon>
        <taxon>Agrilinae</taxon>
        <taxon>Agrilus</taxon>
    </lineage>
</organism>
<evidence type="ECO:0000256" key="1">
    <source>
        <dbReference type="SAM" id="Coils"/>
    </source>
</evidence>
<dbReference type="CDD" id="cd18808">
    <property type="entry name" value="SF1_C_Upf1"/>
    <property type="match status" value="1"/>
</dbReference>
<proteinExistence type="predicted"/>
<feature type="coiled-coil region" evidence="1">
    <location>
        <begin position="660"/>
        <end position="687"/>
    </location>
</feature>
<keyword evidence="4" id="KW-1185">Reference proteome</keyword>
<dbReference type="SUPFAM" id="SSF52540">
    <property type="entry name" value="P-loop containing nucleoside triphosphate hydrolases"/>
    <property type="match status" value="1"/>
</dbReference>
<dbReference type="Pfam" id="PF13087">
    <property type="entry name" value="AAA_12"/>
    <property type="match status" value="1"/>
</dbReference>
<sequence length="1009" mass="117646">MQSRRGKRYSTNNSVDRYLRQESPLLAYFNYLWEVPDKELCTVLQKNIEKSLQLLRNVLSPDEIINTVYLLLRISKLHVDFKTKVTTISVILAEVSRQLSVFIGYMPFIRNSEYQESLEKFWFAIYELIQELIKFNNPLHKEYVVKIYLNCKKFISKKNANTFNLPKIPESIVSDLKTYLEIDEIESINFYLLHSEIEKCNIDEATAFKSLKEFKSYEEYFKWQYIEIRAEFISTLSKAIKHLRENINSDNVNNEFQIMLNCTGVLNRYGLFSVTTGECKQKYFEHEEFIPGSLVCFSYNTYQTYTFGIVQKVFSEQNTLLINLINIDPHLLNKTFSMAVYKGNFYRAVDSILQSIKKNLFKELPFKEYILFGKNSFIEQPKYLQKASEYTIDSFKFKPCDFNTWPPKEYFQLNAEQYLALQHLVTNELALLTGYPGSGKTHVILKFINLLLQNKQIWHQHNSGPILLLAFTNQSLDNFMEKILPLTDSLVRIGTQTKSEKLKNSAKLNVSRVSLDIRKKINNIADEINKVAKEAQAIFKNGGLISIVYLGITTISNQDIYDKLMGNNETERIVLMNEILGLEEYPLTDVNSVCSPIYYVTVSDLQARHDRNSIYLQWRLAHKEAHKKFYPRNDVDFDNIQNLSGNKLWGLYFYLVDRYVNQLKEKLNIMEEQKRILRDSLTEEENIENSKELKQKMIVGLTFSGAAFRKSTIDALDSSIVIVEETSHIEHYHVLGTIPKSCKHLILIGDNRVSEINNYSLVDILSEYKYPFKSLKKQFRMKSEIAFLLKTLFYPEMVNDESVEKISSVPGIPKPIFFINHCLENDGEETINWNRVVNLYEIEYLVQLAKFLLSKNVSAESITILTITKYQALEFDKFKENDETLQKIKSWSIDKFQSLENDIILLSLFGINEYYRSFLTKETRLRVALSRSKQGFYLIGNMEKLCKQCEIWVPIKELLEEKGYIGNALPISCSSHVGKECGFIEKPEDFSNLKSHFLTCSLENLTINN</sequence>
<dbReference type="RefSeq" id="XP_018320451.1">
    <property type="nucleotide sequence ID" value="XM_018464949.2"/>
</dbReference>
<keyword evidence="1" id="KW-0175">Coiled coil</keyword>